<evidence type="ECO:0000256" key="1">
    <source>
        <dbReference type="SAM" id="Phobius"/>
    </source>
</evidence>
<evidence type="ECO:0000313" key="2">
    <source>
        <dbReference type="EMBL" id="SKC77656.1"/>
    </source>
</evidence>
<dbReference type="AlphaFoldDB" id="A0A1T5LNV4"/>
<feature type="transmembrane region" description="Helical" evidence="1">
    <location>
        <begin position="32"/>
        <end position="52"/>
    </location>
</feature>
<sequence length="148" mass="15503">MPITSNALGQELNRLAERRLEAQRWTVDGMRLACTFTVGIAAAIDASAWQVAQTAGQAVVAAFLLAASGLLLIVMWLVASLDEPDTDSILEMARVAGLPDEQTADLLVAQVMIAAKSNRMNVLVATWLGGLSAIAAIALNRPGFLGGS</sequence>
<dbReference type="STRING" id="526729.SAMN04324258_3643"/>
<keyword evidence="1" id="KW-0812">Transmembrane</keyword>
<gene>
    <name evidence="2" type="ORF">SAMN04324258_3643</name>
</gene>
<organism evidence="2 3">
    <name type="scientific">Krasilnikoviella flava</name>
    <dbReference type="NCBI Taxonomy" id="526729"/>
    <lineage>
        <taxon>Bacteria</taxon>
        <taxon>Bacillati</taxon>
        <taxon>Actinomycetota</taxon>
        <taxon>Actinomycetes</taxon>
        <taxon>Micrococcales</taxon>
        <taxon>Promicromonosporaceae</taxon>
        <taxon>Krasilnikoviella</taxon>
    </lineage>
</organism>
<dbReference type="EMBL" id="FUZQ01000007">
    <property type="protein sequence ID" value="SKC77656.1"/>
    <property type="molecule type" value="Genomic_DNA"/>
</dbReference>
<accession>A0A1T5LNV4</accession>
<keyword evidence="1" id="KW-0472">Membrane</keyword>
<proteinExistence type="predicted"/>
<feature type="transmembrane region" description="Helical" evidence="1">
    <location>
        <begin position="120"/>
        <end position="139"/>
    </location>
</feature>
<keyword evidence="3" id="KW-1185">Reference proteome</keyword>
<dbReference type="Proteomes" id="UP000189777">
    <property type="component" value="Unassembled WGS sequence"/>
</dbReference>
<keyword evidence="1" id="KW-1133">Transmembrane helix</keyword>
<dbReference type="RefSeq" id="WP_079576024.1">
    <property type="nucleotide sequence ID" value="NZ_FUZQ01000007.1"/>
</dbReference>
<feature type="transmembrane region" description="Helical" evidence="1">
    <location>
        <begin position="58"/>
        <end position="79"/>
    </location>
</feature>
<reference evidence="2 3" key="1">
    <citation type="submission" date="2017-02" db="EMBL/GenBank/DDBJ databases">
        <authorList>
            <person name="Peterson S.W."/>
        </authorList>
    </citation>
    <scope>NUCLEOTIDE SEQUENCE [LARGE SCALE GENOMIC DNA]</scope>
    <source>
        <strain evidence="2 3">DSM 21481</strain>
    </source>
</reference>
<protein>
    <submittedName>
        <fullName evidence="2">Uncharacterized protein</fullName>
    </submittedName>
</protein>
<name>A0A1T5LNV4_9MICO</name>
<evidence type="ECO:0000313" key="3">
    <source>
        <dbReference type="Proteomes" id="UP000189777"/>
    </source>
</evidence>